<dbReference type="OrthoDB" id="3352716at2"/>
<name>A0A2T0R933_9ACTN</name>
<organism evidence="1 2">
    <name type="scientific">Pseudosporangium ferrugineum</name>
    <dbReference type="NCBI Taxonomy" id="439699"/>
    <lineage>
        <taxon>Bacteria</taxon>
        <taxon>Bacillati</taxon>
        <taxon>Actinomycetota</taxon>
        <taxon>Actinomycetes</taxon>
        <taxon>Micromonosporales</taxon>
        <taxon>Micromonosporaceae</taxon>
        <taxon>Pseudosporangium</taxon>
    </lineage>
</organism>
<sequence>MSAAAVADGQELWAAWQESVRRHPAARPLDELRSQYPDAQQARAAYDAQPLIREVQGRRRNEHDVLSRAWISGVDEVGYFGYDQQRFLDGRAQMAVTTYALLTMDGRWLDMDQTPNYRSLAQRYLVCCAGNSPVKSV</sequence>
<accession>A0A2T0R933</accession>
<dbReference type="AlphaFoldDB" id="A0A2T0R933"/>
<evidence type="ECO:0000313" key="2">
    <source>
        <dbReference type="Proteomes" id="UP000239209"/>
    </source>
</evidence>
<keyword evidence="2" id="KW-1185">Reference proteome</keyword>
<dbReference type="Proteomes" id="UP000239209">
    <property type="component" value="Unassembled WGS sequence"/>
</dbReference>
<dbReference type="EMBL" id="PVZG01000051">
    <property type="protein sequence ID" value="PRY17654.1"/>
    <property type="molecule type" value="Genomic_DNA"/>
</dbReference>
<evidence type="ECO:0000313" key="1">
    <source>
        <dbReference type="EMBL" id="PRY17654.1"/>
    </source>
</evidence>
<dbReference type="RefSeq" id="WP_106131495.1">
    <property type="nucleotide sequence ID" value="NZ_PVZG01000051.1"/>
</dbReference>
<reference evidence="1 2" key="1">
    <citation type="submission" date="2018-03" db="EMBL/GenBank/DDBJ databases">
        <title>Genomic Encyclopedia of Archaeal and Bacterial Type Strains, Phase II (KMG-II): from individual species to whole genera.</title>
        <authorList>
            <person name="Goeker M."/>
        </authorList>
    </citation>
    <scope>NUCLEOTIDE SEQUENCE [LARGE SCALE GENOMIC DNA]</scope>
    <source>
        <strain evidence="1 2">DSM 45348</strain>
    </source>
</reference>
<comment type="caution">
    <text evidence="1">The sequence shown here is derived from an EMBL/GenBank/DDBJ whole genome shotgun (WGS) entry which is preliminary data.</text>
</comment>
<gene>
    <name evidence="1" type="ORF">CLV70_1519</name>
</gene>
<proteinExistence type="predicted"/>
<protein>
    <submittedName>
        <fullName evidence="1">Uncharacterized protein</fullName>
    </submittedName>
</protein>